<dbReference type="Proteomes" id="UP001501599">
    <property type="component" value="Unassembled WGS sequence"/>
</dbReference>
<dbReference type="RefSeq" id="WP_344341142.1">
    <property type="nucleotide sequence ID" value="NZ_BAAAQT010000005.1"/>
</dbReference>
<gene>
    <name evidence="2" type="ORF">GCM10009846_10250</name>
</gene>
<proteinExistence type="predicted"/>
<feature type="region of interest" description="Disordered" evidence="1">
    <location>
        <begin position="36"/>
        <end position="108"/>
    </location>
</feature>
<keyword evidence="3" id="KW-1185">Reference proteome</keyword>
<evidence type="ECO:0000256" key="1">
    <source>
        <dbReference type="SAM" id="MobiDB-lite"/>
    </source>
</evidence>
<reference evidence="2 3" key="1">
    <citation type="journal article" date="2019" name="Int. J. Syst. Evol. Microbiol.">
        <title>The Global Catalogue of Microorganisms (GCM) 10K type strain sequencing project: providing services to taxonomists for standard genome sequencing and annotation.</title>
        <authorList>
            <consortium name="The Broad Institute Genomics Platform"/>
            <consortium name="The Broad Institute Genome Sequencing Center for Infectious Disease"/>
            <person name="Wu L."/>
            <person name="Ma J."/>
        </authorList>
    </citation>
    <scope>NUCLEOTIDE SEQUENCE [LARGE SCALE GENOMIC DNA]</scope>
    <source>
        <strain evidence="2 3">JCM 16026</strain>
    </source>
</reference>
<evidence type="ECO:0000313" key="3">
    <source>
        <dbReference type="Proteomes" id="UP001501599"/>
    </source>
</evidence>
<evidence type="ECO:0008006" key="4">
    <source>
        <dbReference type="Google" id="ProtNLM"/>
    </source>
</evidence>
<evidence type="ECO:0000313" key="2">
    <source>
        <dbReference type="EMBL" id="GAA2172413.1"/>
    </source>
</evidence>
<protein>
    <recommendedName>
        <fullName evidence="4">Phage tail tape measure protein</fullName>
    </recommendedName>
</protein>
<comment type="caution">
    <text evidence="2">The sequence shown here is derived from an EMBL/GenBank/DDBJ whole genome shotgun (WGS) entry which is preliminary data.</text>
</comment>
<sequence length="413" mass="42811">MAMEVDLALNARRFQAGTKDAERALEGLSDVIDDFTRDASDAGEEGASSFDDMGDAAKDAEREFDDAARSIDDVRDELGRAEDAARDLGRKGKDAGDDMHDGMRRASDGVNEFRDEANSTARESAASFDGSAESIGDAFQEIAANAFGGFGPAGAVAGIAAAAGIGLVTAGFDAANEAAELSKERAAEWAAAFIEAGATVLDASTQAAMAQDIITDPERWQEAQDNAREWGVSTAVSVAAMTGETWALDAAQASLNERQEEAVGTSGAYTDAYGNVSLVQQGANQELVNGQEALNAINQEIENGTIGAATYSDTLILMAQNTDGATQSTNEFGDSVYALPDGTVVTVDADTGQAVLDVSNVAEDINNLPDGNSTINVTTGPVNSSSVAAYIRSRPSVELQIRARTQGGIAIPV</sequence>
<feature type="compositionally biased region" description="Basic and acidic residues" evidence="1">
    <location>
        <begin position="55"/>
        <end position="108"/>
    </location>
</feature>
<name>A0ABN3AMI4_9MICO</name>
<organism evidence="2 3">
    <name type="scientific">Agrococcus versicolor</name>
    <dbReference type="NCBI Taxonomy" id="501482"/>
    <lineage>
        <taxon>Bacteria</taxon>
        <taxon>Bacillati</taxon>
        <taxon>Actinomycetota</taxon>
        <taxon>Actinomycetes</taxon>
        <taxon>Micrococcales</taxon>
        <taxon>Microbacteriaceae</taxon>
        <taxon>Agrococcus</taxon>
    </lineage>
</organism>
<dbReference type="EMBL" id="BAAAQT010000005">
    <property type="protein sequence ID" value="GAA2172413.1"/>
    <property type="molecule type" value="Genomic_DNA"/>
</dbReference>
<accession>A0ABN3AMI4</accession>